<reference evidence="3" key="1">
    <citation type="journal article" date="2019" name="Int. J. Syst. Evol. Microbiol.">
        <title>The Global Catalogue of Microorganisms (GCM) 10K type strain sequencing project: providing services to taxonomists for standard genome sequencing and annotation.</title>
        <authorList>
            <consortium name="The Broad Institute Genomics Platform"/>
            <consortium name="The Broad Institute Genome Sequencing Center for Infectious Disease"/>
            <person name="Wu L."/>
            <person name="Ma J."/>
        </authorList>
    </citation>
    <scope>NUCLEOTIDE SEQUENCE [LARGE SCALE GENOMIC DNA]</scope>
    <source>
        <strain evidence="3">KCTC 42282</strain>
    </source>
</reference>
<sequence length="96" mass="10016">MRIVAPAILFVAASLCTPSVAAANASATADATNSRFQAGSKPASSGRGFSIFSTFVNSTYRVECNCADFSLDIRVCNSVNYQCHCAPKAMLSCAPL</sequence>
<organism evidence="2 3">
    <name type="scientific">Camelimonas fluminis</name>
    <dbReference type="NCBI Taxonomy" id="1576911"/>
    <lineage>
        <taxon>Bacteria</taxon>
        <taxon>Pseudomonadati</taxon>
        <taxon>Pseudomonadota</taxon>
        <taxon>Alphaproteobacteria</taxon>
        <taxon>Hyphomicrobiales</taxon>
        <taxon>Chelatococcaceae</taxon>
        <taxon>Camelimonas</taxon>
    </lineage>
</organism>
<keyword evidence="3" id="KW-1185">Reference proteome</keyword>
<keyword evidence="1" id="KW-0732">Signal</keyword>
<comment type="caution">
    <text evidence="2">The sequence shown here is derived from an EMBL/GenBank/DDBJ whole genome shotgun (WGS) entry which is preliminary data.</text>
</comment>
<evidence type="ECO:0000313" key="2">
    <source>
        <dbReference type="EMBL" id="MFC3637833.1"/>
    </source>
</evidence>
<dbReference type="RefSeq" id="WP_191317837.1">
    <property type="nucleotide sequence ID" value="NZ_BNCG01000001.1"/>
</dbReference>
<protein>
    <submittedName>
        <fullName evidence="2">Uncharacterized protein</fullName>
    </submittedName>
</protein>
<evidence type="ECO:0000313" key="3">
    <source>
        <dbReference type="Proteomes" id="UP001595704"/>
    </source>
</evidence>
<dbReference type="Proteomes" id="UP001595704">
    <property type="component" value="Unassembled WGS sequence"/>
</dbReference>
<gene>
    <name evidence="2" type="ORF">ACFONL_10665</name>
</gene>
<dbReference type="EMBL" id="JBHRYC010000050">
    <property type="protein sequence ID" value="MFC3637833.1"/>
    <property type="molecule type" value="Genomic_DNA"/>
</dbReference>
<name>A0ABV7UH32_9HYPH</name>
<evidence type="ECO:0000256" key="1">
    <source>
        <dbReference type="SAM" id="SignalP"/>
    </source>
</evidence>
<proteinExistence type="predicted"/>
<feature type="signal peptide" evidence="1">
    <location>
        <begin position="1"/>
        <end position="22"/>
    </location>
</feature>
<feature type="chain" id="PRO_5046634296" evidence="1">
    <location>
        <begin position="23"/>
        <end position="96"/>
    </location>
</feature>
<accession>A0ABV7UH32</accession>